<evidence type="ECO:0000313" key="12">
    <source>
        <dbReference type="Proteomes" id="UP001366060"/>
    </source>
</evidence>
<comment type="caution">
    <text evidence="11">The sequence shown here is derived from an EMBL/GenBank/DDBJ whole genome shotgun (WGS) entry which is preliminary data.</text>
</comment>
<evidence type="ECO:0000256" key="1">
    <source>
        <dbReference type="ARBA" id="ARBA00001933"/>
    </source>
</evidence>
<evidence type="ECO:0000256" key="9">
    <source>
        <dbReference type="ARBA" id="ARBA00049529"/>
    </source>
</evidence>
<name>A0ABU9HEB0_9GAMM</name>
<dbReference type="Proteomes" id="UP001366060">
    <property type="component" value="Unassembled WGS sequence"/>
</dbReference>
<comment type="subunit">
    <text evidence="3">Homodimer.</text>
</comment>
<dbReference type="InterPro" id="IPR043132">
    <property type="entry name" value="BCAT-like_C"/>
</dbReference>
<dbReference type="NCBIfam" id="TIGR03461">
    <property type="entry name" value="pabC_Proteo"/>
    <property type="match status" value="1"/>
</dbReference>
<reference evidence="11 12" key="1">
    <citation type="submission" date="2024-02" db="EMBL/GenBank/DDBJ databases">
        <title>Bacteria isolated from the canopy kelp, Nereocystis luetkeana.</title>
        <authorList>
            <person name="Pfister C.A."/>
            <person name="Younker I.T."/>
            <person name="Light S.H."/>
        </authorList>
    </citation>
    <scope>NUCLEOTIDE SEQUENCE [LARGE SCALE GENOMIC DNA]</scope>
    <source>
        <strain evidence="11 12">TI.2.07</strain>
    </source>
</reference>
<keyword evidence="5" id="KW-0289">Folate biosynthesis</keyword>
<dbReference type="InterPro" id="IPR050571">
    <property type="entry name" value="Class-IV_PLP-Dep_Aminotrnsfr"/>
</dbReference>
<dbReference type="GO" id="GO:0008696">
    <property type="term" value="F:4-amino-4-deoxychorismate lyase activity"/>
    <property type="evidence" value="ECO:0007669"/>
    <property type="project" value="UniProtKB-EC"/>
</dbReference>
<dbReference type="Gene3D" id="3.30.470.10">
    <property type="match status" value="1"/>
</dbReference>
<proteinExistence type="inferred from homology"/>
<evidence type="ECO:0000256" key="5">
    <source>
        <dbReference type="ARBA" id="ARBA00022909"/>
    </source>
</evidence>
<organism evidence="11 12">
    <name type="scientific">Psychromonas arctica</name>
    <dbReference type="NCBI Taxonomy" id="168275"/>
    <lineage>
        <taxon>Bacteria</taxon>
        <taxon>Pseudomonadati</taxon>
        <taxon>Pseudomonadota</taxon>
        <taxon>Gammaproteobacteria</taxon>
        <taxon>Alteromonadales</taxon>
        <taxon>Psychromonadaceae</taxon>
        <taxon>Psychromonas</taxon>
    </lineage>
</organism>
<dbReference type="InterPro" id="IPR036038">
    <property type="entry name" value="Aminotransferase-like"/>
</dbReference>
<dbReference type="EC" id="4.1.3.38" evidence="8 10"/>
<evidence type="ECO:0000256" key="2">
    <source>
        <dbReference type="ARBA" id="ARBA00009320"/>
    </source>
</evidence>
<comment type="catalytic activity">
    <reaction evidence="9">
        <text>4-amino-4-deoxychorismate = 4-aminobenzoate + pyruvate + H(+)</text>
        <dbReference type="Rhea" id="RHEA:16201"/>
        <dbReference type="ChEBI" id="CHEBI:15361"/>
        <dbReference type="ChEBI" id="CHEBI:15378"/>
        <dbReference type="ChEBI" id="CHEBI:17836"/>
        <dbReference type="ChEBI" id="CHEBI:58406"/>
        <dbReference type="EC" id="4.1.3.38"/>
    </reaction>
</comment>
<dbReference type="InterPro" id="IPR017824">
    <property type="entry name" value="Aminodeoxychorismate_lyase_IV"/>
</dbReference>
<sequence length="272" mass="30367">MLINGLENNKINAADRGLAYGDGLFSTIKIECGDVIDWPLHLDRLQQGAVRLFFPDIDWQQLQQEVFTAASSVLEQPHYVLKLMLTRGSGGRGYSAEGCNDVQRIISLSAFPDVYLQWQQQGINIVQCASQLGRNKQLAGLKSLARLEQVFIKQELATLNAVEGLVCDEFGNVIEACSANVFIYLNDQWITPKLDFCGVAGVMRARIMKHSAINVVEKEISLEDVNQASCLFLSNALMGIVPVKQYQEKSYSQQQLQRITELQVILKQGSQQ</sequence>
<evidence type="ECO:0000313" key="11">
    <source>
        <dbReference type="EMBL" id="MEL0660244.1"/>
    </source>
</evidence>
<evidence type="ECO:0000256" key="4">
    <source>
        <dbReference type="ARBA" id="ARBA00022898"/>
    </source>
</evidence>
<evidence type="ECO:0000256" key="3">
    <source>
        <dbReference type="ARBA" id="ARBA00011738"/>
    </source>
</evidence>
<dbReference type="EMBL" id="JBAKBA010000036">
    <property type="protein sequence ID" value="MEL0660244.1"/>
    <property type="molecule type" value="Genomic_DNA"/>
</dbReference>
<evidence type="ECO:0000256" key="8">
    <source>
        <dbReference type="ARBA" id="ARBA00035676"/>
    </source>
</evidence>
<keyword evidence="4" id="KW-0663">Pyridoxal phosphate</keyword>
<evidence type="ECO:0000256" key="7">
    <source>
        <dbReference type="ARBA" id="ARBA00035633"/>
    </source>
</evidence>
<dbReference type="SUPFAM" id="SSF56752">
    <property type="entry name" value="D-aminoacid aminotransferase-like PLP-dependent enzymes"/>
    <property type="match status" value="1"/>
</dbReference>
<evidence type="ECO:0000256" key="10">
    <source>
        <dbReference type="NCBIfam" id="TIGR03461"/>
    </source>
</evidence>
<accession>A0ABU9HEB0</accession>
<dbReference type="PANTHER" id="PTHR42743">
    <property type="entry name" value="AMINO-ACID AMINOTRANSFERASE"/>
    <property type="match status" value="1"/>
</dbReference>
<dbReference type="Gene3D" id="3.20.10.10">
    <property type="entry name" value="D-amino Acid Aminotransferase, subunit A, domain 2"/>
    <property type="match status" value="1"/>
</dbReference>
<comment type="similarity">
    <text evidence="2">Belongs to the class-IV pyridoxal-phosphate-dependent aminotransferase family.</text>
</comment>
<protein>
    <recommendedName>
        <fullName evidence="8 10">Aminodeoxychorismate lyase</fullName>
        <ecNumber evidence="8 10">4.1.3.38</ecNumber>
    </recommendedName>
</protein>
<dbReference type="InterPro" id="IPR001544">
    <property type="entry name" value="Aminotrans_IV"/>
</dbReference>
<comment type="pathway">
    <text evidence="7">Cofactor biosynthesis; tetrahydrofolate biosynthesis; 4-aminobenzoate from chorismate: step 2/2.</text>
</comment>
<dbReference type="Pfam" id="PF01063">
    <property type="entry name" value="Aminotran_4"/>
    <property type="match status" value="1"/>
</dbReference>
<keyword evidence="6 11" id="KW-0456">Lyase</keyword>
<dbReference type="RefSeq" id="WP_341628711.1">
    <property type="nucleotide sequence ID" value="NZ_JBAKBA010000036.1"/>
</dbReference>
<dbReference type="PANTHER" id="PTHR42743:SF2">
    <property type="entry name" value="AMINODEOXYCHORISMATE LYASE"/>
    <property type="match status" value="1"/>
</dbReference>
<dbReference type="NCBIfam" id="NF004761">
    <property type="entry name" value="PRK06092.1"/>
    <property type="match status" value="1"/>
</dbReference>
<comment type="cofactor">
    <cofactor evidence="1">
        <name>pyridoxal 5'-phosphate</name>
        <dbReference type="ChEBI" id="CHEBI:597326"/>
    </cofactor>
</comment>
<gene>
    <name evidence="11" type="primary">pabC</name>
    <name evidence="11" type="ORF">V6255_13990</name>
</gene>
<keyword evidence="12" id="KW-1185">Reference proteome</keyword>
<evidence type="ECO:0000256" key="6">
    <source>
        <dbReference type="ARBA" id="ARBA00023239"/>
    </source>
</evidence>
<dbReference type="InterPro" id="IPR043131">
    <property type="entry name" value="BCAT-like_N"/>
</dbReference>